<dbReference type="PANTHER" id="PTHR43249">
    <property type="entry name" value="UDP-N-ACETYL-2-AMINO-2-DEOXY-D-GLUCURONATE OXIDASE"/>
    <property type="match status" value="1"/>
</dbReference>
<protein>
    <recommendedName>
        <fullName evidence="4">Gfo/Idh/MocA-like oxidoreductase N-terminal domain-containing protein</fullName>
    </recommendedName>
</protein>
<dbReference type="GO" id="GO:0000166">
    <property type="term" value="F:nucleotide binding"/>
    <property type="evidence" value="ECO:0007669"/>
    <property type="project" value="InterPro"/>
</dbReference>
<dbReference type="Pfam" id="PF22725">
    <property type="entry name" value="GFO_IDH_MocA_C3"/>
    <property type="match status" value="1"/>
</dbReference>
<evidence type="ECO:0000313" key="3">
    <source>
        <dbReference type="EMBL" id="SVA06385.1"/>
    </source>
</evidence>
<dbReference type="Gene3D" id="3.40.50.720">
    <property type="entry name" value="NAD(P)-binding Rossmann-like Domain"/>
    <property type="match status" value="1"/>
</dbReference>
<evidence type="ECO:0008006" key="4">
    <source>
        <dbReference type="Google" id="ProtNLM"/>
    </source>
</evidence>
<dbReference type="Pfam" id="PF01408">
    <property type="entry name" value="GFO_IDH_MocA"/>
    <property type="match status" value="1"/>
</dbReference>
<evidence type="ECO:0000259" key="2">
    <source>
        <dbReference type="Pfam" id="PF22725"/>
    </source>
</evidence>
<accession>A0A381SQS6</accession>
<feature type="domain" description="Gfo/Idh/MocA-like oxidoreductase N-terminal" evidence="1">
    <location>
        <begin position="6"/>
        <end position="124"/>
    </location>
</feature>
<dbReference type="EMBL" id="UINC01003445">
    <property type="protein sequence ID" value="SVA06385.1"/>
    <property type="molecule type" value="Genomic_DNA"/>
</dbReference>
<dbReference type="PANTHER" id="PTHR43249:SF1">
    <property type="entry name" value="D-GLUCOSIDE 3-DEHYDROGENASE"/>
    <property type="match status" value="1"/>
</dbReference>
<dbReference type="AlphaFoldDB" id="A0A381SQS6"/>
<dbReference type="SUPFAM" id="SSF55347">
    <property type="entry name" value="Glyceraldehyde-3-phosphate dehydrogenase-like, C-terminal domain"/>
    <property type="match status" value="1"/>
</dbReference>
<dbReference type="SUPFAM" id="SSF51735">
    <property type="entry name" value="NAD(P)-binding Rossmann-fold domains"/>
    <property type="match status" value="1"/>
</dbReference>
<dbReference type="InterPro" id="IPR036291">
    <property type="entry name" value="NAD(P)-bd_dom_sf"/>
</dbReference>
<proteinExistence type="predicted"/>
<reference evidence="3" key="1">
    <citation type="submission" date="2018-05" db="EMBL/GenBank/DDBJ databases">
        <authorList>
            <person name="Lanie J.A."/>
            <person name="Ng W.-L."/>
            <person name="Kazmierczak K.M."/>
            <person name="Andrzejewski T.M."/>
            <person name="Davidsen T.M."/>
            <person name="Wayne K.J."/>
            <person name="Tettelin H."/>
            <person name="Glass J.I."/>
            <person name="Rusch D."/>
            <person name="Podicherti R."/>
            <person name="Tsui H.-C.T."/>
            <person name="Winkler M.E."/>
        </authorList>
    </citation>
    <scope>NUCLEOTIDE SEQUENCE</scope>
</reference>
<feature type="domain" description="GFO/IDH/MocA-like oxidoreductase" evidence="2">
    <location>
        <begin position="134"/>
        <end position="255"/>
    </location>
</feature>
<sequence>VTQAVVNVGIVGCGRISGHHCRSVIAADACSLVAVADLEIERAEAYRDEFGVAAYADYRRMLDEHPEIDTVVVATPSGMHFEHAMELIVEYRKNVIVEKPAFMRPSQVVDIYRTAADHGVQVFAIFQNRHNLAVQRVRAGIASGKLGAVRAASVRVRWCRPQRYYDMAPWRGTFSMDGGCLTNQGIHHVDLLRNLGGEVARVCSVHRTLGAEIEVEDLATAVFEFESGALGTLEVTTAARPVDYEASVSLVCENGLAQIGGIAVNELQVYSPDPGACEVDTEDFSGNVYGKGHGMAYEEIVASLTGTTAYPITASDVEATIRLLNAFYVSAETGRWVDVERAGDSDRLGEIDDTLADLYRTPRVA</sequence>
<feature type="non-terminal residue" evidence="3">
    <location>
        <position position="1"/>
    </location>
</feature>
<dbReference type="Gene3D" id="3.30.360.10">
    <property type="entry name" value="Dihydrodipicolinate Reductase, domain 2"/>
    <property type="match status" value="1"/>
</dbReference>
<organism evidence="3">
    <name type="scientific">marine metagenome</name>
    <dbReference type="NCBI Taxonomy" id="408172"/>
    <lineage>
        <taxon>unclassified sequences</taxon>
        <taxon>metagenomes</taxon>
        <taxon>ecological metagenomes</taxon>
    </lineage>
</organism>
<dbReference type="InterPro" id="IPR052515">
    <property type="entry name" value="Gfo/Idh/MocA_Oxidoreductase"/>
</dbReference>
<dbReference type="InterPro" id="IPR000683">
    <property type="entry name" value="Gfo/Idh/MocA-like_OxRdtase_N"/>
</dbReference>
<dbReference type="InterPro" id="IPR055170">
    <property type="entry name" value="GFO_IDH_MocA-like_dom"/>
</dbReference>
<evidence type="ECO:0000259" key="1">
    <source>
        <dbReference type="Pfam" id="PF01408"/>
    </source>
</evidence>
<name>A0A381SQS6_9ZZZZ</name>
<gene>
    <name evidence="3" type="ORF">METZ01_LOCUS59239</name>
</gene>